<reference evidence="4" key="1">
    <citation type="journal article" date="2009" name="Stand. Genomic Sci.">
        <title>Complete genome sequence of Halogeometricum borinquense type strain (PR3).</title>
        <authorList>
            <person name="Malfatti S."/>
            <person name="Tindall B.J."/>
            <person name="Schneider S."/>
            <person name="Fahnrich R."/>
            <person name="Lapidus A."/>
            <person name="Labuttii K."/>
            <person name="Copeland A."/>
            <person name="Glavina Del Rio T."/>
            <person name="Nolan M."/>
            <person name="Chen F."/>
            <person name="Lucas S."/>
            <person name="Tice H."/>
            <person name="Cheng J.F."/>
            <person name="Bruce D."/>
            <person name="Goodwin L."/>
            <person name="Pitluck S."/>
            <person name="Anderson I."/>
            <person name="Pati A."/>
            <person name="Ivanova N."/>
            <person name="Mavromatis K."/>
            <person name="Chen A."/>
            <person name="Palaniappan K."/>
            <person name="D'haeseleer P."/>
            <person name="Goker M."/>
            <person name="Bristow J."/>
            <person name="Eisen J.A."/>
            <person name="Markowitz V."/>
            <person name="Hugenholtz P."/>
            <person name="Kyrpides N.C."/>
            <person name="Klenk H.P."/>
            <person name="Chain P."/>
        </authorList>
    </citation>
    <scope>NUCLEOTIDE SEQUENCE [LARGE SCALE GENOMIC DNA]</scope>
    <source>
        <strain evidence="4">ATCC 700274 / DSM 11551 / JCM 10706 / KCTC 4070 / PR3</strain>
        <plasmid evidence="4">pHBOR01</plasmid>
    </source>
</reference>
<evidence type="ECO:0000313" key="4">
    <source>
        <dbReference type="Proteomes" id="UP000006663"/>
    </source>
</evidence>
<dbReference type="EMBL" id="AOHT01000044">
    <property type="protein sequence ID" value="ELY25627.1"/>
    <property type="molecule type" value="Genomic_DNA"/>
</dbReference>
<organism evidence="2 4">
    <name type="scientific">Halogeometricum borinquense (strain ATCC 700274 / DSM 11551 / JCM 10706 / KCTC 4070 / PR3)</name>
    <dbReference type="NCBI Taxonomy" id="469382"/>
    <lineage>
        <taxon>Archaea</taxon>
        <taxon>Methanobacteriati</taxon>
        <taxon>Methanobacteriota</taxon>
        <taxon>Stenosarchaea group</taxon>
        <taxon>Halobacteria</taxon>
        <taxon>Halobacteriales</taxon>
        <taxon>Haloferacaceae</taxon>
        <taxon>Halogeometricum</taxon>
    </lineage>
</organism>
<name>E4NUU1_HALBP</name>
<reference evidence="2" key="2">
    <citation type="submission" date="2009-08" db="EMBL/GenBank/DDBJ databases">
        <title>The complete plasmid1 of Halogeometricum borinquense DSM 11551.</title>
        <authorList>
            <consortium name="US DOE Joint Genome Institute (JGI-PGF)"/>
            <person name="Lucas S."/>
            <person name="Copeland A."/>
            <person name="Lapidus A."/>
            <person name="Glavina del Rio T."/>
            <person name="Dalin E."/>
            <person name="Tice H."/>
            <person name="Bruce D."/>
            <person name="Goodwin L."/>
            <person name="Pitluck S."/>
            <person name="Kyrpides N."/>
            <person name="Mavromatis K."/>
            <person name="Mikhailova N."/>
            <person name="Anderson I."/>
            <person name="Brettin T."/>
            <person name="Detter J.C."/>
            <person name="Han C."/>
            <person name="Larimer F."/>
            <person name="Land M."/>
            <person name="Hauser L."/>
            <person name="Markowitz V."/>
            <person name="Cheng J.-F."/>
            <person name="Hugenholtz P."/>
            <person name="Woyke T."/>
            <person name="Wu D."/>
            <person name="Tindal B."/>
            <person name="Klenk H.-P."/>
            <person name="Eisen J.A."/>
        </authorList>
    </citation>
    <scope>NUCLEOTIDE SEQUENCE</scope>
    <source>
        <strain evidence="2">PR 3</strain>
        <plasmid evidence="2">pHBOR01</plasmid>
    </source>
</reference>
<accession>E4NUU1</accession>
<keyword evidence="1" id="KW-1133">Transmembrane helix</keyword>
<keyword evidence="2" id="KW-0614">Plasmid</keyword>
<dbReference type="KEGG" id="hbo:Hbor_32800"/>
<dbReference type="Pfam" id="PF26007">
    <property type="entry name" value="DUF8000"/>
    <property type="match status" value="1"/>
</dbReference>
<keyword evidence="1" id="KW-0812">Transmembrane</keyword>
<gene>
    <name evidence="2" type="ordered locus">Hbor_32800</name>
    <name evidence="3" type="ORF">C499_14130</name>
</gene>
<keyword evidence="1" id="KW-0472">Membrane</keyword>
<feature type="transmembrane region" description="Helical" evidence="1">
    <location>
        <begin position="21"/>
        <end position="43"/>
    </location>
</feature>
<sequence>MTTDQLVSGYMRKTFEISGTSLAHLLYAATLGCLVLLTMVWAVDSFARVPLAILFASLAIAMIVGLWRAKTGRDGEHLGTAGDIVYDPLAPGQMAKERWLKSVRRLSGMEDEEDEED</sequence>
<protein>
    <submittedName>
        <fullName evidence="2">Uncharacterized protein</fullName>
    </submittedName>
</protein>
<geneLocation type="plasmid" evidence="2 4">
    <name>pHBOR01</name>
</geneLocation>
<dbReference type="RefSeq" id="WP_006056129.1">
    <property type="nucleotide sequence ID" value="NZ_AOHT01000044.1"/>
</dbReference>
<evidence type="ECO:0000313" key="3">
    <source>
        <dbReference type="EMBL" id="ELY25627.1"/>
    </source>
</evidence>
<dbReference type="OrthoDB" id="293379at2157"/>
<dbReference type="AlphaFoldDB" id="E4NUU1"/>
<keyword evidence="4" id="KW-1185">Reference proteome</keyword>
<evidence type="ECO:0000313" key="2">
    <source>
        <dbReference type="EMBL" id="ADQ68811.1"/>
    </source>
</evidence>
<dbReference type="EMBL" id="CP001691">
    <property type="protein sequence ID" value="ADQ68811.1"/>
    <property type="molecule type" value="Genomic_DNA"/>
</dbReference>
<evidence type="ECO:0000256" key="1">
    <source>
        <dbReference type="SAM" id="Phobius"/>
    </source>
</evidence>
<dbReference type="InterPro" id="IPR058313">
    <property type="entry name" value="DUF8000"/>
</dbReference>
<feature type="transmembrane region" description="Helical" evidence="1">
    <location>
        <begin position="49"/>
        <end position="67"/>
    </location>
</feature>
<dbReference type="Proteomes" id="UP000006663">
    <property type="component" value="Plasmid pHBOR01"/>
</dbReference>
<proteinExistence type="predicted"/>
<evidence type="ECO:0000313" key="5">
    <source>
        <dbReference type="Proteomes" id="UP000011585"/>
    </source>
</evidence>
<reference evidence="3 5" key="3">
    <citation type="journal article" date="2014" name="PLoS Genet.">
        <title>Phylogenetically driven sequencing of extremely halophilic archaea reveals strategies for static and dynamic osmo-response.</title>
        <authorList>
            <person name="Becker E.A."/>
            <person name="Seitzer P.M."/>
            <person name="Tritt A."/>
            <person name="Larsen D."/>
            <person name="Krusor M."/>
            <person name="Yao A.I."/>
            <person name="Wu D."/>
            <person name="Madern D."/>
            <person name="Eisen J.A."/>
            <person name="Darling A.E."/>
            <person name="Facciotti M.T."/>
        </authorList>
    </citation>
    <scope>NUCLEOTIDE SEQUENCE [LARGE SCALE GENOMIC DNA]</scope>
    <source>
        <strain evidence="3 5">DSM 11551</strain>
    </source>
</reference>
<dbReference type="HOGENOM" id="CLU_168717_0_0_2"/>
<dbReference type="Proteomes" id="UP000011585">
    <property type="component" value="Unassembled WGS sequence"/>
</dbReference>